<evidence type="ECO:0000256" key="3">
    <source>
        <dbReference type="ARBA" id="ARBA00023125"/>
    </source>
</evidence>
<dbReference type="PROSITE" id="PS50252">
    <property type="entry name" value="TBOX_3"/>
    <property type="match status" value="1"/>
</dbReference>
<dbReference type="Proteomes" id="UP000054359">
    <property type="component" value="Unassembled WGS sequence"/>
</dbReference>
<comment type="caution">
    <text evidence="6">Lacks conserved residue(s) required for the propagation of feature annotation.</text>
</comment>
<dbReference type="GO" id="GO:0005634">
    <property type="term" value="C:nucleus"/>
    <property type="evidence" value="ECO:0007669"/>
    <property type="project" value="UniProtKB-SubCell"/>
</dbReference>
<dbReference type="SUPFAM" id="SSF49417">
    <property type="entry name" value="p53-like transcription factors"/>
    <property type="match status" value="1"/>
</dbReference>
<evidence type="ECO:0000256" key="1">
    <source>
        <dbReference type="ARBA" id="ARBA00004123"/>
    </source>
</evidence>
<dbReference type="InterPro" id="IPR046360">
    <property type="entry name" value="T-box_DNA-bd"/>
</dbReference>
<dbReference type="GO" id="GO:0000978">
    <property type="term" value="F:RNA polymerase II cis-regulatory region sequence-specific DNA binding"/>
    <property type="evidence" value="ECO:0007669"/>
    <property type="project" value="InterPro"/>
</dbReference>
<keyword evidence="9" id="KW-1185">Reference proteome</keyword>
<gene>
    <name evidence="8" type="ORF">X975_20617</name>
</gene>
<keyword evidence="3 6" id="KW-0238">DNA-binding</keyword>
<evidence type="ECO:0000313" key="8">
    <source>
        <dbReference type="EMBL" id="KFM82407.1"/>
    </source>
</evidence>
<dbReference type="OMA" id="DQCSAAM"/>
<dbReference type="InterPro" id="IPR036960">
    <property type="entry name" value="T-box_sf"/>
</dbReference>
<dbReference type="EMBL" id="KK122282">
    <property type="protein sequence ID" value="KFM82407.1"/>
    <property type="molecule type" value="Genomic_DNA"/>
</dbReference>
<keyword evidence="4" id="KW-0804">Transcription</keyword>
<name>A0A087UYG8_STEMI</name>
<dbReference type="OrthoDB" id="7442607at2759"/>
<proteinExistence type="predicted"/>
<dbReference type="STRING" id="407821.A0A087UYG8"/>
<dbReference type="PANTHER" id="PTHR11267">
    <property type="entry name" value="T-BOX PROTEIN-RELATED"/>
    <property type="match status" value="1"/>
</dbReference>
<evidence type="ECO:0000256" key="2">
    <source>
        <dbReference type="ARBA" id="ARBA00023015"/>
    </source>
</evidence>
<comment type="subcellular location">
    <subcellularLocation>
        <location evidence="1 6">Nucleus</location>
    </subcellularLocation>
</comment>
<dbReference type="InterPro" id="IPR001699">
    <property type="entry name" value="TF_T-box"/>
</dbReference>
<dbReference type="GO" id="GO:0000981">
    <property type="term" value="F:DNA-binding transcription factor activity, RNA polymerase II-specific"/>
    <property type="evidence" value="ECO:0007669"/>
    <property type="project" value="TreeGrafter"/>
</dbReference>
<dbReference type="PANTHER" id="PTHR11267:SF181">
    <property type="entry name" value="OPTOMOTOR-BLIND PROTEIN"/>
    <property type="match status" value="1"/>
</dbReference>
<dbReference type="InterPro" id="IPR008967">
    <property type="entry name" value="p53-like_TF_DNA-bd_sf"/>
</dbReference>
<evidence type="ECO:0000256" key="4">
    <source>
        <dbReference type="ARBA" id="ARBA00023163"/>
    </source>
</evidence>
<evidence type="ECO:0000256" key="5">
    <source>
        <dbReference type="ARBA" id="ARBA00023242"/>
    </source>
</evidence>
<feature type="domain" description="T-box" evidence="7">
    <location>
        <begin position="67"/>
        <end position="105"/>
    </location>
</feature>
<dbReference type="GO" id="GO:0001708">
    <property type="term" value="P:cell fate specification"/>
    <property type="evidence" value="ECO:0007669"/>
    <property type="project" value="TreeGrafter"/>
</dbReference>
<feature type="non-terminal residue" evidence="8">
    <location>
        <position position="105"/>
    </location>
</feature>
<dbReference type="GO" id="GO:0045893">
    <property type="term" value="P:positive regulation of DNA-templated transcription"/>
    <property type="evidence" value="ECO:0007669"/>
    <property type="project" value="InterPro"/>
</dbReference>
<evidence type="ECO:0000256" key="6">
    <source>
        <dbReference type="PROSITE-ProRule" id="PRU00201"/>
    </source>
</evidence>
<organism evidence="8 9">
    <name type="scientific">Stegodyphus mimosarum</name>
    <name type="common">African social velvet spider</name>
    <dbReference type="NCBI Taxonomy" id="407821"/>
    <lineage>
        <taxon>Eukaryota</taxon>
        <taxon>Metazoa</taxon>
        <taxon>Ecdysozoa</taxon>
        <taxon>Arthropoda</taxon>
        <taxon>Chelicerata</taxon>
        <taxon>Arachnida</taxon>
        <taxon>Araneae</taxon>
        <taxon>Araneomorphae</taxon>
        <taxon>Entelegynae</taxon>
        <taxon>Eresoidea</taxon>
        <taxon>Eresidae</taxon>
        <taxon>Stegodyphus</taxon>
    </lineage>
</organism>
<dbReference type="PROSITE" id="PS01283">
    <property type="entry name" value="TBOX_1"/>
    <property type="match status" value="1"/>
</dbReference>
<keyword evidence="2" id="KW-0805">Transcription regulation</keyword>
<protein>
    <submittedName>
        <fullName evidence="8">T-box transcription factor TBX22</fullName>
    </submittedName>
</protein>
<dbReference type="InterPro" id="IPR018186">
    <property type="entry name" value="TF_T-box_CS"/>
</dbReference>
<dbReference type="AlphaFoldDB" id="A0A087UYG8"/>
<sequence length="105" mass="11460">MSEPKKNALSERAVAFSVDALLGFKENTNRKGFTSQTCIQDSGTGNQTDQCSAAMNTFGSQGIGMELIEKELWTQFHNLGNEMIITKSGRRTFPALKVNVSGLDL</sequence>
<reference evidence="8 9" key="1">
    <citation type="submission" date="2013-11" db="EMBL/GenBank/DDBJ databases">
        <title>Genome sequencing of Stegodyphus mimosarum.</title>
        <authorList>
            <person name="Bechsgaard J."/>
        </authorList>
    </citation>
    <scope>NUCLEOTIDE SEQUENCE [LARGE SCALE GENOMIC DNA]</scope>
</reference>
<keyword evidence="5 6" id="KW-0539">Nucleus</keyword>
<dbReference type="Pfam" id="PF00907">
    <property type="entry name" value="T-box"/>
    <property type="match status" value="1"/>
</dbReference>
<evidence type="ECO:0000259" key="7">
    <source>
        <dbReference type="PROSITE" id="PS50252"/>
    </source>
</evidence>
<accession>A0A087UYG8</accession>
<dbReference type="Gene3D" id="2.60.40.820">
    <property type="entry name" value="Transcription factor, T-box"/>
    <property type="match status" value="1"/>
</dbReference>
<evidence type="ECO:0000313" key="9">
    <source>
        <dbReference type="Proteomes" id="UP000054359"/>
    </source>
</evidence>
<dbReference type="GO" id="GO:0000785">
    <property type="term" value="C:chromatin"/>
    <property type="evidence" value="ECO:0007669"/>
    <property type="project" value="TreeGrafter"/>
</dbReference>